<dbReference type="EMBL" id="CP012109">
    <property type="protein sequence ID" value="AKQ68300.1"/>
    <property type="molecule type" value="Genomic_DNA"/>
</dbReference>
<dbReference type="RefSeq" id="WP_002633090.1">
    <property type="nucleotide sequence ID" value="NZ_CP012109.1"/>
</dbReference>
<evidence type="ECO:0000313" key="2">
    <source>
        <dbReference type="Proteomes" id="UP000009026"/>
    </source>
</evidence>
<dbReference type="eggNOG" id="ENOG5032XX8">
    <property type="taxonomic scope" value="Bacteria"/>
</dbReference>
<name>A0A0H4X3S3_9BACT</name>
<sequence>MGNVVTSRLEPGAPDLRMSNGLTAVFFDVLSLAASRHARTPWELRLAQWLVEHDAERSGLGVVGFDVSELGWTLESFEAQRNFLLQLIDAALAREGWERLPFQPLESSLFPVLTQFRERVASLPRQDICVEESAWIPEDPPACGRCEVHQVYLHALGCILCNDAPLDAPPAEVPHRSSSR</sequence>
<dbReference type="AlphaFoldDB" id="A0A0H4X3S3"/>
<accession>A0A0H4X3S3</accession>
<evidence type="ECO:0000313" key="1">
    <source>
        <dbReference type="EMBL" id="AKQ68300.1"/>
    </source>
</evidence>
<dbReference type="OrthoDB" id="2606712at2"/>
<gene>
    <name evidence="1" type="ORF">A176_005212</name>
</gene>
<protein>
    <submittedName>
        <fullName evidence="1">Uncharacterized protein</fullName>
    </submittedName>
</protein>
<dbReference type="KEGG" id="mym:A176_005212"/>
<proteinExistence type="predicted"/>
<organism evidence="1 2">
    <name type="scientific">Pseudomyxococcus hansupus</name>
    <dbReference type="NCBI Taxonomy" id="1297742"/>
    <lineage>
        <taxon>Bacteria</taxon>
        <taxon>Pseudomonadati</taxon>
        <taxon>Myxococcota</taxon>
        <taxon>Myxococcia</taxon>
        <taxon>Myxococcales</taxon>
        <taxon>Cystobacterineae</taxon>
        <taxon>Myxococcaceae</taxon>
        <taxon>Pseudomyxococcus</taxon>
    </lineage>
</organism>
<dbReference type="Proteomes" id="UP000009026">
    <property type="component" value="Chromosome"/>
</dbReference>
<keyword evidence="2" id="KW-1185">Reference proteome</keyword>
<reference evidence="1 2" key="1">
    <citation type="journal article" date="2016" name="PLoS ONE">
        <title>Complete Genome Sequence and Comparative Genomics of a Novel Myxobacterium Myxococcus hansupus.</title>
        <authorList>
            <person name="Sharma G."/>
            <person name="Narwani T."/>
            <person name="Subramanian S."/>
        </authorList>
    </citation>
    <scope>NUCLEOTIDE SEQUENCE [LARGE SCALE GENOMIC DNA]</scope>
    <source>
        <strain evidence="2">mixupus</strain>
    </source>
</reference>
<dbReference type="PATRIC" id="fig|1297742.4.peg.5291"/>